<evidence type="ECO:0000313" key="2">
    <source>
        <dbReference type="EMBL" id="ABE50402.1"/>
    </source>
</evidence>
<dbReference type="Pfam" id="PF13975">
    <property type="entry name" value="gag-asp_proteas"/>
    <property type="match status" value="1"/>
</dbReference>
<keyword evidence="1" id="KW-0732">Signal</keyword>
<dbReference type="InterPro" id="IPR011969">
    <property type="entry name" value="Clan_AA_Asp_peptidase_C"/>
</dbReference>
<dbReference type="Gene3D" id="2.40.70.10">
    <property type="entry name" value="Acid Proteases"/>
    <property type="match status" value="1"/>
</dbReference>
<evidence type="ECO:0000313" key="3">
    <source>
        <dbReference type="Proteomes" id="UP000002440"/>
    </source>
</evidence>
<dbReference type="SUPFAM" id="SSF50630">
    <property type="entry name" value="Acid proteases"/>
    <property type="match status" value="1"/>
</dbReference>
<dbReference type="KEGG" id="mfa:Mfla_2135"/>
<dbReference type="STRING" id="265072.Mfla_2135"/>
<dbReference type="RefSeq" id="WP_011480356.1">
    <property type="nucleotide sequence ID" value="NC_007947.1"/>
</dbReference>
<dbReference type="NCBIfam" id="TIGR02281">
    <property type="entry name" value="clan_AA_DTGA"/>
    <property type="match status" value="1"/>
</dbReference>
<accession>Q1GZD5</accession>
<reference evidence="2 3" key="1">
    <citation type="submission" date="2006-03" db="EMBL/GenBank/DDBJ databases">
        <title>Complete sequence of Methylobacillus flagellatus KT.</title>
        <authorList>
            <consortium name="US DOE Joint Genome Institute"/>
            <person name="Copeland A."/>
            <person name="Lucas S."/>
            <person name="Lapidus A."/>
            <person name="Barry K."/>
            <person name="Detter J.C."/>
            <person name="Glavina del Rio T."/>
            <person name="Hammon N."/>
            <person name="Israni S."/>
            <person name="Dalin E."/>
            <person name="Tice H."/>
            <person name="Pitluck S."/>
            <person name="Brettin T."/>
            <person name="Bruce D."/>
            <person name="Han C."/>
            <person name="Tapia R."/>
            <person name="Saunders E."/>
            <person name="Gilna P."/>
            <person name="Schmutz J."/>
            <person name="Larimer F."/>
            <person name="Land M."/>
            <person name="Kyrpides N."/>
            <person name="Anderson I."/>
            <person name="Richardson P."/>
        </authorList>
    </citation>
    <scope>NUCLEOTIDE SEQUENCE [LARGE SCALE GENOMIC DNA]</scope>
    <source>
        <strain evidence="3">KT / ATCC 51484 / DSM 6875</strain>
    </source>
</reference>
<dbReference type="AlphaFoldDB" id="Q1GZD5"/>
<sequence length="213" mass="22534">MRILMWVLPWLLPSLAWAETQVNIVGLFQGKAIMVINGGKPRTLAVGEVSPEGIRLVAASSDRAVIEVDGLKRELGMGQALALPSKEPAASGSVTLYADSTGHHFVDGHINGAALRFLVDTGASAVVLNSGDAKYARIDYKRGIPVSVQTANGVANAYKVVINQVRLNGLVLSQVDGLVMEGGSPAVVLLGMSALNRMEMKRDGIALTLTKKY</sequence>
<evidence type="ECO:0000256" key="1">
    <source>
        <dbReference type="SAM" id="SignalP"/>
    </source>
</evidence>
<keyword evidence="3" id="KW-1185">Reference proteome</keyword>
<feature type="chain" id="PRO_5004189972" description="TIGR02281 family clan AA aspartic protease" evidence="1">
    <location>
        <begin position="19"/>
        <end position="213"/>
    </location>
</feature>
<dbReference type="HOGENOM" id="CLU_104576_0_0_4"/>
<gene>
    <name evidence="2" type="ordered locus">Mfla_2135</name>
</gene>
<dbReference type="eggNOG" id="COG3577">
    <property type="taxonomic scope" value="Bacteria"/>
</dbReference>
<dbReference type="InterPro" id="IPR034122">
    <property type="entry name" value="Retropepsin-like_bacterial"/>
</dbReference>
<dbReference type="Proteomes" id="UP000002440">
    <property type="component" value="Chromosome"/>
</dbReference>
<dbReference type="InterPro" id="IPR021109">
    <property type="entry name" value="Peptidase_aspartic_dom_sf"/>
</dbReference>
<evidence type="ECO:0008006" key="4">
    <source>
        <dbReference type="Google" id="ProtNLM"/>
    </source>
</evidence>
<protein>
    <recommendedName>
        <fullName evidence="4">TIGR02281 family clan AA aspartic protease</fullName>
    </recommendedName>
</protein>
<feature type="signal peptide" evidence="1">
    <location>
        <begin position="1"/>
        <end position="18"/>
    </location>
</feature>
<dbReference type="OrthoDB" id="185963at2"/>
<proteinExistence type="predicted"/>
<name>Q1GZD5_METFK</name>
<organism evidence="2 3">
    <name type="scientific">Methylobacillus flagellatus (strain ATCC 51484 / DSM 6875 / VKM B-1610 / KT)</name>
    <dbReference type="NCBI Taxonomy" id="265072"/>
    <lineage>
        <taxon>Bacteria</taxon>
        <taxon>Pseudomonadati</taxon>
        <taxon>Pseudomonadota</taxon>
        <taxon>Betaproteobacteria</taxon>
        <taxon>Nitrosomonadales</taxon>
        <taxon>Methylophilaceae</taxon>
        <taxon>Methylobacillus</taxon>
    </lineage>
</organism>
<dbReference type="CDD" id="cd05483">
    <property type="entry name" value="retropepsin_like_bacteria"/>
    <property type="match status" value="1"/>
</dbReference>
<dbReference type="EMBL" id="CP000284">
    <property type="protein sequence ID" value="ABE50402.1"/>
    <property type="molecule type" value="Genomic_DNA"/>
</dbReference>